<dbReference type="InterPro" id="IPR011990">
    <property type="entry name" value="TPR-like_helical_dom_sf"/>
</dbReference>
<feature type="compositionally biased region" description="Basic and acidic residues" evidence="2">
    <location>
        <begin position="99"/>
        <end position="113"/>
    </location>
</feature>
<dbReference type="InterPro" id="IPR019734">
    <property type="entry name" value="TPR_rpt"/>
</dbReference>
<dbReference type="RefSeq" id="WP_344663519.1">
    <property type="nucleotide sequence ID" value="NZ_BAAAQN010000001.1"/>
</dbReference>
<dbReference type="SMART" id="SM00028">
    <property type="entry name" value="TPR"/>
    <property type="match status" value="9"/>
</dbReference>
<dbReference type="PROSITE" id="PS50943">
    <property type="entry name" value="HTH_CROC1"/>
    <property type="match status" value="1"/>
</dbReference>
<sequence length="971" mass="105012">MDADPYQRPLLSVERFAEAVAGAESLEDLAELLRTLRRRHARERRDSSLTYQELAEKTGWSRSAIAEYFTARTLPPIDRFDALLEVLGVAPAERRALASARDRVEENRRREQHAAAQTDSIGRANRNDSRAGASRPTRGPWQLPADTGLFTGRAGEVRTILDLAEHAVAPGPGAVVISAIDGMGGVGKTALAVHAGHLLADRFPDGALFLELHTHTVGTPARTAFDVQGTALVALGVAPEAIPADPDARAAAYRDRLAGTRTLVLVDDARDEAQVRALLPGTAGCLVLATSRNRLKALDDAEAVPLDVLAHGEAVELFCRTAGIGRASPDDPAVPRIVRLSGGLPLAVRISGALLRARPAWTPHHLLNDLTENLALAGLEAFDDGRRRLPAVLDMSYRHLPERARVLFRRLGQIPGPDGDVHAAAALLDCDPKTAGRLLSLLADHSMLTEQTVGRWRMHDLLREHARALADSEDTSEQRQDALDRLLHFYAHVAQSASVPIARLPRSAPGGPAPAHVPDLTDPEAARTWLRSEHRNLDAACAHAHEHHLDHHTVALAAGLAEILITDGPWTRALEIHQAAETAAGPDRPAARATALTNLGRIRCLIGDYAGASDTYARALDLLRLPQLGNQLGNQLGEATVLTDLGQVRYQTGDLPGAVEVLQRALDICGRLGNRLGEANALTNLGHVRDLMGDLPGAVEALLRALDRYEQLGNRLGEATVLTNLGHVRDLMGEWPGAAEAQARALDIYEQLGNRLGEANALTSLGHICCVTGDYPRAAELLEQALRIFQQIGHRLGEASALNNLGRVRHATGDYPGAADAQQRTLEIFRRIGHRLGQAYALTDLGHVRYSTGDYPGAADAQEQALHIYRRFGNRGNEAYALNRYAATIAALGDRPRALTLYQQALAMNRELSKPDDEAISLEGIGEHFLAAGDPEQARAHLCRALEIYRRLGMRLDIERVQALVASLESE</sequence>
<dbReference type="SMART" id="SM00530">
    <property type="entry name" value="HTH_XRE"/>
    <property type="match status" value="1"/>
</dbReference>
<feature type="domain" description="HTH cro/C1-type" evidence="3">
    <location>
        <begin position="39"/>
        <end position="94"/>
    </location>
</feature>
<dbReference type="SUPFAM" id="SSF47413">
    <property type="entry name" value="lambda repressor-like DNA-binding domains"/>
    <property type="match status" value="1"/>
</dbReference>
<name>A0ABP5EY70_9ACTN</name>
<proteinExistence type="predicted"/>
<keyword evidence="1" id="KW-0802">TPR repeat</keyword>
<evidence type="ECO:0000313" key="5">
    <source>
        <dbReference type="Proteomes" id="UP001500751"/>
    </source>
</evidence>
<gene>
    <name evidence="4" type="ORF">GCM10009839_01920</name>
</gene>
<evidence type="ECO:0000256" key="1">
    <source>
        <dbReference type="PROSITE-ProRule" id="PRU00339"/>
    </source>
</evidence>
<reference evidence="5" key="1">
    <citation type="journal article" date="2019" name="Int. J. Syst. Evol. Microbiol.">
        <title>The Global Catalogue of Microorganisms (GCM) 10K type strain sequencing project: providing services to taxonomists for standard genome sequencing and annotation.</title>
        <authorList>
            <consortium name="The Broad Institute Genomics Platform"/>
            <consortium name="The Broad Institute Genome Sequencing Center for Infectious Disease"/>
            <person name="Wu L."/>
            <person name="Ma J."/>
        </authorList>
    </citation>
    <scope>NUCLEOTIDE SEQUENCE [LARGE SCALE GENOMIC DNA]</scope>
    <source>
        <strain evidence="5">JCM 16014</strain>
    </source>
</reference>
<evidence type="ECO:0000259" key="3">
    <source>
        <dbReference type="PROSITE" id="PS50943"/>
    </source>
</evidence>
<comment type="caution">
    <text evidence="4">The sequence shown here is derived from an EMBL/GenBank/DDBJ whole genome shotgun (WGS) entry which is preliminary data.</text>
</comment>
<dbReference type="InterPro" id="IPR010982">
    <property type="entry name" value="Lambda_DNA-bd_dom_sf"/>
</dbReference>
<organism evidence="4 5">
    <name type="scientific">Catenulispora yoronensis</name>
    <dbReference type="NCBI Taxonomy" id="450799"/>
    <lineage>
        <taxon>Bacteria</taxon>
        <taxon>Bacillati</taxon>
        <taxon>Actinomycetota</taxon>
        <taxon>Actinomycetes</taxon>
        <taxon>Catenulisporales</taxon>
        <taxon>Catenulisporaceae</taxon>
        <taxon>Catenulispora</taxon>
    </lineage>
</organism>
<dbReference type="InterPro" id="IPR027417">
    <property type="entry name" value="P-loop_NTPase"/>
</dbReference>
<dbReference type="InterPro" id="IPR002182">
    <property type="entry name" value="NB-ARC"/>
</dbReference>
<dbReference type="PANTHER" id="PTHR47691:SF3">
    <property type="entry name" value="HTH-TYPE TRANSCRIPTIONAL REGULATOR RV0890C-RELATED"/>
    <property type="match status" value="1"/>
</dbReference>
<dbReference type="SUPFAM" id="SSF52540">
    <property type="entry name" value="P-loop containing nucleoside triphosphate hydrolases"/>
    <property type="match status" value="1"/>
</dbReference>
<dbReference type="Pfam" id="PF13176">
    <property type="entry name" value="TPR_7"/>
    <property type="match status" value="1"/>
</dbReference>
<dbReference type="CDD" id="cd00093">
    <property type="entry name" value="HTH_XRE"/>
    <property type="match status" value="1"/>
</dbReference>
<dbReference type="Proteomes" id="UP001500751">
    <property type="component" value="Unassembled WGS sequence"/>
</dbReference>
<dbReference type="Gene3D" id="1.10.260.40">
    <property type="entry name" value="lambda repressor-like DNA-binding domains"/>
    <property type="match status" value="1"/>
</dbReference>
<protein>
    <submittedName>
        <fullName evidence="4">Tetratricopeptide repeat protein</fullName>
    </submittedName>
</protein>
<keyword evidence="5" id="KW-1185">Reference proteome</keyword>
<dbReference type="Pfam" id="PF13424">
    <property type="entry name" value="TPR_12"/>
    <property type="match status" value="4"/>
</dbReference>
<dbReference type="Pfam" id="PF00931">
    <property type="entry name" value="NB-ARC"/>
    <property type="match status" value="1"/>
</dbReference>
<dbReference type="Gene3D" id="1.25.40.10">
    <property type="entry name" value="Tetratricopeptide repeat domain"/>
    <property type="match status" value="2"/>
</dbReference>
<evidence type="ECO:0000256" key="2">
    <source>
        <dbReference type="SAM" id="MobiDB-lite"/>
    </source>
</evidence>
<dbReference type="PANTHER" id="PTHR47691">
    <property type="entry name" value="REGULATOR-RELATED"/>
    <property type="match status" value="1"/>
</dbReference>
<accession>A0ABP5EY70</accession>
<dbReference type="InterPro" id="IPR001387">
    <property type="entry name" value="Cro/C1-type_HTH"/>
</dbReference>
<feature type="repeat" description="TPR" evidence="1">
    <location>
        <begin position="639"/>
        <end position="672"/>
    </location>
</feature>
<dbReference type="Pfam" id="PF13560">
    <property type="entry name" value="HTH_31"/>
    <property type="match status" value="1"/>
</dbReference>
<dbReference type="Gene3D" id="3.40.50.300">
    <property type="entry name" value="P-loop containing nucleotide triphosphate hydrolases"/>
    <property type="match status" value="1"/>
</dbReference>
<evidence type="ECO:0000313" key="4">
    <source>
        <dbReference type="EMBL" id="GAA2011449.1"/>
    </source>
</evidence>
<dbReference type="PROSITE" id="PS50005">
    <property type="entry name" value="TPR"/>
    <property type="match status" value="1"/>
</dbReference>
<dbReference type="EMBL" id="BAAAQN010000001">
    <property type="protein sequence ID" value="GAA2011449.1"/>
    <property type="molecule type" value="Genomic_DNA"/>
</dbReference>
<feature type="region of interest" description="Disordered" evidence="2">
    <location>
        <begin position="99"/>
        <end position="146"/>
    </location>
</feature>
<dbReference type="PRINTS" id="PR00364">
    <property type="entry name" value="DISEASERSIST"/>
</dbReference>
<dbReference type="SUPFAM" id="SSF48452">
    <property type="entry name" value="TPR-like"/>
    <property type="match status" value="2"/>
</dbReference>